<evidence type="ECO:0000313" key="2">
    <source>
        <dbReference type="EMBL" id="KAF0702295.1"/>
    </source>
</evidence>
<organism evidence="2 3">
    <name type="scientific">Aphis craccivora</name>
    <name type="common">Cowpea aphid</name>
    <dbReference type="NCBI Taxonomy" id="307492"/>
    <lineage>
        <taxon>Eukaryota</taxon>
        <taxon>Metazoa</taxon>
        <taxon>Ecdysozoa</taxon>
        <taxon>Arthropoda</taxon>
        <taxon>Hexapoda</taxon>
        <taxon>Insecta</taxon>
        <taxon>Pterygota</taxon>
        <taxon>Neoptera</taxon>
        <taxon>Paraneoptera</taxon>
        <taxon>Hemiptera</taxon>
        <taxon>Sternorrhyncha</taxon>
        <taxon>Aphidomorpha</taxon>
        <taxon>Aphidoidea</taxon>
        <taxon>Aphididae</taxon>
        <taxon>Aphidini</taxon>
        <taxon>Aphis</taxon>
        <taxon>Aphis</taxon>
    </lineage>
</organism>
<evidence type="ECO:0000313" key="3">
    <source>
        <dbReference type="Proteomes" id="UP000478052"/>
    </source>
</evidence>
<proteinExistence type="predicted"/>
<gene>
    <name evidence="2" type="ORF">FWK35_00031209</name>
</gene>
<reference evidence="2 3" key="1">
    <citation type="submission" date="2019-08" db="EMBL/GenBank/DDBJ databases">
        <title>Whole genome of Aphis craccivora.</title>
        <authorList>
            <person name="Voronova N.V."/>
            <person name="Shulinski R.S."/>
            <person name="Bandarenka Y.V."/>
            <person name="Zhorov D.G."/>
            <person name="Warner D."/>
        </authorList>
    </citation>
    <scope>NUCLEOTIDE SEQUENCE [LARGE SCALE GENOMIC DNA]</scope>
    <source>
        <strain evidence="2">180601</strain>
        <tissue evidence="2">Whole Body</tissue>
    </source>
</reference>
<dbReference type="OrthoDB" id="6622741at2759"/>
<sequence>YSYVEEPTVSNFVDTPLTPEQSTSELSLSQLQSTTCLDETFWPLSDGIDTLSSPSHAHTLLTETNENNANLNLKGPLVGRRIVDIAFLIKQIQTRHEGPFGCSFIDMVFQSEIIHGFYSIFVYKCKVCGIETKLYSENIQQNQYMAVNKAVVNACQSIGIGHTQLTEFAAFLDVPSLSCSGYVKIQSSSAKAVHEVAWDEIKKAGEEERKLAIQYGDIDIDGVPMITVVADGQWSKRSYKTKYDALSGVATIIGYRTKKVLFIGVRNKYCVICQRSKSKNEKSINQHECFLNWTKSSTSMEADGIVDGFLKSVEMHGLKYNRLIGDGDSSVTKRLHEISPYGRHFHIKKIECRNHLLRNYCSKLTALSKISKYPLRVRKYLLTNVLRFRSDVTKAVQHWKNANDTNKAQKIKGNSFYFSYYNCINFLGIQKDLANAP</sequence>
<dbReference type="InterPro" id="IPR049012">
    <property type="entry name" value="Mutator_transp_dom"/>
</dbReference>
<accession>A0A6G0VP80</accession>
<dbReference type="AlphaFoldDB" id="A0A6G0VP80"/>
<protein>
    <submittedName>
        <fullName evidence="2">YqaJ domain-containing protein</fullName>
    </submittedName>
</protein>
<feature type="non-terminal residue" evidence="2">
    <location>
        <position position="1"/>
    </location>
</feature>
<dbReference type="Pfam" id="PF20700">
    <property type="entry name" value="Mutator"/>
    <property type="match status" value="1"/>
</dbReference>
<dbReference type="Proteomes" id="UP000478052">
    <property type="component" value="Unassembled WGS sequence"/>
</dbReference>
<evidence type="ECO:0000259" key="1">
    <source>
        <dbReference type="Pfam" id="PF20700"/>
    </source>
</evidence>
<dbReference type="EMBL" id="VUJU01014342">
    <property type="protein sequence ID" value="KAF0702295.1"/>
    <property type="molecule type" value="Genomic_DNA"/>
</dbReference>
<comment type="caution">
    <text evidence="2">The sequence shown here is derived from an EMBL/GenBank/DDBJ whole genome shotgun (WGS) entry which is preliminary data.</text>
</comment>
<name>A0A6G0VP80_APHCR</name>
<feature type="non-terminal residue" evidence="2">
    <location>
        <position position="437"/>
    </location>
</feature>
<keyword evidence="3" id="KW-1185">Reference proteome</keyword>
<feature type="domain" description="Mutator-like transposase" evidence="1">
    <location>
        <begin position="79"/>
        <end position="410"/>
    </location>
</feature>